<dbReference type="Proteomes" id="UP000018951">
    <property type="component" value="Unassembled WGS sequence"/>
</dbReference>
<keyword evidence="8" id="KW-1185">Reference proteome</keyword>
<keyword evidence="4" id="KW-0479">Metal-binding</keyword>
<evidence type="ECO:0000256" key="2">
    <source>
        <dbReference type="ARBA" id="ARBA00006706"/>
    </source>
</evidence>
<dbReference type="GO" id="GO:0004659">
    <property type="term" value="F:prenyltransferase activity"/>
    <property type="evidence" value="ECO:0007669"/>
    <property type="project" value="InterPro"/>
</dbReference>
<keyword evidence="5" id="KW-0460">Magnesium</keyword>
<dbReference type="AlphaFoldDB" id="W2V1V3"/>
<dbReference type="InterPro" id="IPR000092">
    <property type="entry name" value="Polyprenyl_synt"/>
</dbReference>
<accession>W2V1V3</accession>
<comment type="similarity">
    <text evidence="2 6">Belongs to the FPP/GGPP synthase family.</text>
</comment>
<name>W2V1V3_9RICK</name>
<dbReference type="PANTHER" id="PTHR12001:SF69">
    <property type="entry name" value="ALL TRANS-POLYPRENYL-DIPHOSPHATE SYNTHASE PDSS1"/>
    <property type="match status" value="1"/>
</dbReference>
<dbReference type="SFLD" id="SFLDS00005">
    <property type="entry name" value="Isoprenoid_Synthase_Type_I"/>
    <property type="match status" value="1"/>
</dbReference>
<evidence type="ECO:0000256" key="4">
    <source>
        <dbReference type="ARBA" id="ARBA00022723"/>
    </source>
</evidence>
<gene>
    <name evidence="7" type="ORF">P857_343</name>
</gene>
<dbReference type="EMBL" id="AXCJ01000005">
    <property type="protein sequence ID" value="ETO91428.1"/>
    <property type="molecule type" value="Genomic_DNA"/>
</dbReference>
<dbReference type="Pfam" id="PF00348">
    <property type="entry name" value="polyprenyl_synt"/>
    <property type="match status" value="1"/>
</dbReference>
<dbReference type="Gene3D" id="1.10.600.10">
    <property type="entry name" value="Farnesyl Diphosphate Synthase"/>
    <property type="match status" value="1"/>
</dbReference>
<dbReference type="PROSITE" id="PS00444">
    <property type="entry name" value="POLYPRENYL_SYNTHASE_2"/>
    <property type="match status" value="1"/>
</dbReference>
<evidence type="ECO:0000256" key="6">
    <source>
        <dbReference type="RuleBase" id="RU004466"/>
    </source>
</evidence>
<evidence type="ECO:0000313" key="7">
    <source>
        <dbReference type="EMBL" id="ETO91428.1"/>
    </source>
</evidence>
<evidence type="ECO:0000256" key="1">
    <source>
        <dbReference type="ARBA" id="ARBA00001946"/>
    </source>
</evidence>
<dbReference type="STRING" id="1401685.P857_343"/>
<keyword evidence="3 6" id="KW-0808">Transferase</keyword>
<dbReference type="SUPFAM" id="SSF48576">
    <property type="entry name" value="Terpenoid synthases"/>
    <property type="match status" value="1"/>
</dbReference>
<dbReference type="GO" id="GO:0008299">
    <property type="term" value="P:isoprenoid biosynthetic process"/>
    <property type="evidence" value="ECO:0007669"/>
    <property type="project" value="InterPro"/>
</dbReference>
<organism evidence="7 8">
    <name type="scientific">Candidatus Xenolissoclinum pacificiensis L6</name>
    <dbReference type="NCBI Taxonomy" id="1401685"/>
    <lineage>
        <taxon>Bacteria</taxon>
        <taxon>Pseudomonadati</taxon>
        <taxon>Pseudomonadota</taxon>
        <taxon>Alphaproteobacteria</taxon>
        <taxon>Rickettsiales</taxon>
        <taxon>Anaplasmataceae</taxon>
        <taxon>Candidatus Xenolissoclinum</taxon>
    </lineage>
</organism>
<dbReference type="PANTHER" id="PTHR12001">
    <property type="entry name" value="GERANYLGERANYL PYROPHOSPHATE SYNTHASE"/>
    <property type="match status" value="1"/>
</dbReference>
<dbReference type="GO" id="GO:0046872">
    <property type="term" value="F:metal ion binding"/>
    <property type="evidence" value="ECO:0007669"/>
    <property type="project" value="UniProtKB-KW"/>
</dbReference>
<dbReference type="CDD" id="cd00685">
    <property type="entry name" value="Trans_IPPS_HT"/>
    <property type="match status" value="1"/>
</dbReference>
<sequence>MNSSDLNQYIEYELHKMNELITDITKTNVDTINKVLQYFLSDKGKQLRPILTIIFHRIFAINSSANNHLTKLVTTIELIHLATLLHDDVIDENDFRRNKSTVNACWNNNISVLSGDYLLSIAFSLVTSCSRIDIIRILSNTTSKLVLGEFKQLEKKELRSLSYDQYLDVISCKTASLFGAACQVGAMLAHSDENHANISYDFGFNLGIAFQMIDDLLDYIGNKQFNKNIGNDFFEQKTTLPIILLLQQCSESEKQSIITGFKARDIHNFQVIKEYMLTYNISSEILKLATEYIKQAQEAIKKITMEPYIAGCIEDMMNKLLHRLY</sequence>
<evidence type="ECO:0000313" key="8">
    <source>
        <dbReference type="Proteomes" id="UP000018951"/>
    </source>
</evidence>
<dbReference type="InterPro" id="IPR008949">
    <property type="entry name" value="Isoprenoid_synthase_dom_sf"/>
</dbReference>
<evidence type="ECO:0000256" key="3">
    <source>
        <dbReference type="ARBA" id="ARBA00022679"/>
    </source>
</evidence>
<comment type="caution">
    <text evidence="7">The sequence shown here is derived from an EMBL/GenBank/DDBJ whole genome shotgun (WGS) entry which is preliminary data.</text>
</comment>
<evidence type="ECO:0000256" key="5">
    <source>
        <dbReference type="ARBA" id="ARBA00022842"/>
    </source>
</evidence>
<proteinExistence type="inferred from homology"/>
<dbReference type="InterPro" id="IPR033749">
    <property type="entry name" value="Polyprenyl_synt_CS"/>
</dbReference>
<reference evidence="7 8" key="1">
    <citation type="journal article" date="2013" name="PLoS ONE">
        <title>Bacterial endosymbiosis in a chordate host: long-term co-evolution and conservation of secondary metabolism.</title>
        <authorList>
            <person name="Kwan J.C."/>
            <person name="Schmidt E.W."/>
        </authorList>
    </citation>
    <scope>NUCLEOTIDE SEQUENCE [LARGE SCALE GENOMIC DNA]</scope>
    <source>
        <strain evidence="8">L6</strain>
    </source>
</reference>
<protein>
    <submittedName>
        <fullName evidence="7">Dimethylallyltranstransferase</fullName>
    </submittedName>
</protein>
<comment type="cofactor">
    <cofactor evidence="1">
        <name>Mg(2+)</name>
        <dbReference type="ChEBI" id="CHEBI:18420"/>
    </cofactor>
</comment>